<dbReference type="InterPro" id="IPR011761">
    <property type="entry name" value="ATP-grasp"/>
</dbReference>
<protein>
    <submittedName>
        <fullName evidence="4">ATP-grasp domain-containing protein</fullName>
    </submittedName>
</protein>
<comment type="caution">
    <text evidence="4">The sequence shown here is derived from an EMBL/GenBank/DDBJ whole genome shotgun (WGS) entry which is preliminary data.</text>
</comment>
<reference evidence="4 5" key="1">
    <citation type="submission" date="2022-10" db="EMBL/GenBank/DDBJ databases">
        <title>Draft genome sequence of Streptomyces sp. YSPA8.</title>
        <authorList>
            <person name="Moriuchi R."/>
            <person name="Dohra H."/>
            <person name="Yamamura H."/>
            <person name="Kodani S."/>
        </authorList>
    </citation>
    <scope>NUCLEOTIDE SEQUENCE [LARGE SCALE GENOMIC DNA]</scope>
    <source>
        <strain evidence="4 5">YSPA8</strain>
    </source>
</reference>
<dbReference type="SUPFAM" id="SSF56059">
    <property type="entry name" value="Glutathione synthetase ATP-binding domain-like"/>
    <property type="match status" value="1"/>
</dbReference>
<dbReference type="Gene3D" id="3.30.470.20">
    <property type="entry name" value="ATP-grasp fold, B domain"/>
    <property type="match status" value="1"/>
</dbReference>
<proteinExistence type="predicted"/>
<feature type="region of interest" description="Disordered" evidence="2">
    <location>
        <begin position="402"/>
        <end position="422"/>
    </location>
</feature>
<accession>A0ABQ5NVF9</accession>
<evidence type="ECO:0000259" key="3">
    <source>
        <dbReference type="PROSITE" id="PS50975"/>
    </source>
</evidence>
<name>A0ABQ5NVF9_9ACTN</name>
<evidence type="ECO:0000256" key="1">
    <source>
        <dbReference type="PROSITE-ProRule" id="PRU00409"/>
    </source>
</evidence>
<feature type="domain" description="ATP-grasp" evidence="3">
    <location>
        <begin position="165"/>
        <end position="372"/>
    </location>
</feature>
<organism evidence="4 5">
    <name type="scientific">Streptomyces yaizuensis</name>
    <dbReference type="NCBI Taxonomy" id="2989713"/>
    <lineage>
        <taxon>Bacteria</taxon>
        <taxon>Bacillati</taxon>
        <taxon>Actinomycetota</taxon>
        <taxon>Actinomycetes</taxon>
        <taxon>Kitasatosporales</taxon>
        <taxon>Streptomycetaceae</taxon>
        <taxon>Streptomyces</taxon>
    </lineage>
</organism>
<sequence length="460" mass="47965">MTLMPPVESGAPAGPFPIEAGARGRAEDRGPARAVADAGVPALVLRLDRNPFHHGTLGAIRTLGRAGVEVHAVVESAASPVTRSRYLHTAHPLPPGAPGPIAADAVVDLLHRVSDRIGRRAVLIAMDDLSAVRTAADAHRLTGRYLLPDQPPQLPGLLADKAGLAGVCAAADIPHPPSLLLSGPDDVPGAVRALGLPLVAKWSRPWLLGSGFSAGLRSTTVVRTPDAVRALCDRAGAAGSGLLLQRYLPDGPDTDWFFHGCFGGSGADGGPALLLGGSGRKELSWPPRAGLTAKGRWEPHPEAEAAALRLVAHVGYRGILDLDFRRDRHTGAIQLLDANPRPGAQFRLFAGPSGGPGGPELDVVRALYLDLTGRPVPPQPSSPGRVFVAENYALLAALAPGRRPARGRRGGPPRPRAGVETAWYAADDPRPFLAMSRAWLTRGAAKAARAARRSGRAAPP</sequence>
<gene>
    <name evidence="4" type="ORF">SYYSPA8_08670</name>
</gene>
<evidence type="ECO:0000313" key="5">
    <source>
        <dbReference type="Proteomes" id="UP001291653"/>
    </source>
</evidence>
<dbReference type="PROSITE" id="PS50975">
    <property type="entry name" value="ATP_GRASP"/>
    <property type="match status" value="1"/>
</dbReference>
<evidence type="ECO:0000256" key="2">
    <source>
        <dbReference type="SAM" id="MobiDB-lite"/>
    </source>
</evidence>
<dbReference type="Proteomes" id="UP001291653">
    <property type="component" value="Unassembled WGS sequence"/>
</dbReference>
<dbReference type="EMBL" id="BSBI01000003">
    <property type="protein sequence ID" value="GLF94353.1"/>
    <property type="molecule type" value="Genomic_DNA"/>
</dbReference>
<keyword evidence="1" id="KW-0547">Nucleotide-binding</keyword>
<keyword evidence="1" id="KW-0067">ATP-binding</keyword>
<evidence type="ECO:0000313" key="4">
    <source>
        <dbReference type="EMBL" id="GLF94353.1"/>
    </source>
</evidence>
<feature type="region of interest" description="Disordered" evidence="2">
    <location>
        <begin position="1"/>
        <end position="31"/>
    </location>
</feature>
<keyword evidence="5" id="KW-1185">Reference proteome</keyword>
<feature type="compositionally biased region" description="Basic and acidic residues" evidence="2">
    <location>
        <begin position="22"/>
        <end position="31"/>
    </location>
</feature>